<feature type="compositionally biased region" description="Basic residues" evidence="1">
    <location>
        <begin position="276"/>
        <end position="287"/>
    </location>
</feature>
<protein>
    <submittedName>
        <fullName evidence="2">Uncharacterized protein</fullName>
    </submittedName>
</protein>
<keyword evidence="3" id="KW-1185">Reference proteome</keyword>
<evidence type="ECO:0000313" key="3">
    <source>
        <dbReference type="Proteomes" id="UP000693970"/>
    </source>
</evidence>
<proteinExistence type="predicted"/>
<feature type="compositionally biased region" description="Basic and acidic residues" evidence="1">
    <location>
        <begin position="183"/>
        <end position="194"/>
    </location>
</feature>
<feature type="compositionally biased region" description="Polar residues" evidence="1">
    <location>
        <begin position="263"/>
        <end position="275"/>
    </location>
</feature>
<sequence length="377" mass="42904">MTTSEEVESSEDRRRKVRFHGRVQFKTIRHVADFSEDEISDGWYRKNDFIRMSDEVAEIAKLLADGMEFHQGEELCIRGLEHLVEEDVADYRAEKMIASIDAVLDEQDEQADEDIYDPDLIAEIYGEIVSPLLREAYLVGLRDAKEGAAAAALIPDLEVVQPSLIVEEERQPEKVMTESVAPETEKQTEEKEQPADDFPEEESREEYADLAPMSSHADHEEGLLNLNTSLSSIGTEVHIEKKPPPPTKKGSPEKTHKTRDKQSTFGSKSESTQKSPTRKNLRRKTFNRKGGTELSPFVFRRDGTIKFRNFDVEHRKREQSKLRKEAIKSSMFKFLEDDDAADDISHILSKSAPTKKNKKPGLSLTRTSKGSTHQRKS</sequence>
<dbReference type="OrthoDB" id="47383at2759"/>
<name>A0A9K3LM39_9STRA</name>
<comment type="caution">
    <text evidence="2">The sequence shown here is derived from an EMBL/GenBank/DDBJ whole genome shotgun (WGS) entry which is preliminary data.</text>
</comment>
<reference evidence="2" key="1">
    <citation type="journal article" date="2021" name="Sci. Rep.">
        <title>Diploid genomic architecture of Nitzschia inconspicua, an elite biomass production diatom.</title>
        <authorList>
            <person name="Oliver A."/>
            <person name="Podell S."/>
            <person name="Pinowska A."/>
            <person name="Traller J.C."/>
            <person name="Smith S.R."/>
            <person name="McClure R."/>
            <person name="Beliaev A."/>
            <person name="Bohutskyi P."/>
            <person name="Hill E.A."/>
            <person name="Rabines A."/>
            <person name="Zheng H."/>
            <person name="Allen L.Z."/>
            <person name="Kuo A."/>
            <person name="Grigoriev I.V."/>
            <person name="Allen A.E."/>
            <person name="Hazlebeck D."/>
            <person name="Allen E.E."/>
        </authorList>
    </citation>
    <scope>NUCLEOTIDE SEQUENCE</scope>
    <source>
        <strain evidence="2">Hildebrandi</strain>
    </source>
</reference>
<dbReference type="EMBL" id="JAGRRH010000009">
    <property type="protein sequence ID" value="KAG7364344.1"/>
    <property type="molecule type" value="Genomic_DNA"/>
</dbReference>
<evidence type="ECO:0000256" key="1">
    <source>
        <dbReference type="SAM" id="MobiDB-lite"/>
    </source>
</evidence>
<feature type="compositionally biased region" description="Polar residues" evidence="1">
    <location>
        <begin position="225"/>
        <end position="234"/>
    </location>
</feature>
<dbReference type="Proteomes" id="UP000693970">
    <property type="component" value="Unassembled WGS sequence"/>
</dbReference>
<evidence type="ECO:0000313" key="2">
    <source>
        <dbReference type="EMBL" id="KAG7364344.1"/>
    </source>
</evidence>
<feature type="region of interest" description="Disordered" evidence="1">
    <location>
        <begin position="348"/>
        <end position="377"/>
    </location>
</feature>
<gene>
    <name evidence="2" type="ORF">IV203_037546</name>
</gene>
<organism evidence="2 3">
    <name type="scientific">Nitzschia inconspicua</name>
    <dbReference type="NCBI Taxonomy" id="303405"/>
    <lineage>
        <taxon>Eukaryota</taxon>
        <taxon>Sar</taxon>
        <taxon>Stramenopiles</taxon>
        <taxon>Ochrophyta</taxon>
        <taxon>Bacillariophyta</taxon>
        <taxon>Bacillariophyceae</taxon>
        <taxon>Bacillariophycidae</taxon>
        <taxon>Bacillariales</taxon>
        <taxon>Bacillariaceae</taxon>
        <taxon>Nitzschia</taxon>
    </lineage>
</organism>
<feature type="region of interest" description="Disordered" evidence="1">
    <location>
        <begin position="169"/>
        <end position="298"/>
    </location>
</feature>
<feature type="compositionally biased region" description="Acidic residues" evidence="1">
    <location>
        <begin position="195"/>
        <end position="204"/>
    </location>
</feature>
<reference evidence="2" key="2">
    <citation type="submission" date="2021-04" db="EMBL/GenBank/DDBJ databases">
        <authorList>
            <person name="Podell S."/>
        </authorList>
    </citation>
    <scope>NUCLEOTIDE SEQUENCE</scope>
    <source>
        <strain evidence="2">Hildebrandi</strain>
    </source>
</reference>
<dbReference type="AlphaFoldDB" id="A0A9K3LM39"/>
<accession>A0A9K3LM39</accession>